<dbReference type="AlphaFoldDB" id="A0AAQ3QQX8"/>
<dbReference type="KEGG" id="puo:RZN69_19015"/>
<dbReference type="RefSeq" id="WP_317832885.1">
    <property type="nucleotide sequence ID" value="NZ_CP136920.1"/>
</dbReference>
<protein>
    <submittedName>
        <fullName evidence="2">Sugar phosphate nucleotidyltransferase</fullName>
    </submittedName>
</protein>
<proteinExistence type="predicted"/>
<organism evidence="2 3">
    <name type="scientific">Rubellicoccus peritrichatus</name>
    <dbReference type="NCBI Taxonomy" id="3080537"/>
    <lineage>
        <taxon>Bacteria</taxon>
        <taxon>Pseudomonadati</taxon>
        <taxon>Verrucomicrobiota</taxon>
        <taxon>Opitutia</taxon>
        <taxon>Puniceicoccales</taxon>
        <taxon>Cerasicoccaceae</taxon>
        <taxon>Rubellicoccus</taxon>
    </lineage>
</organism>
<dbReference type="InterPro" id="IPR029044">
    <property type="entry name" value="Nucleotide-diphossugar_trans"/>
</dbReference>
<reference evidence="2 3" key="1">
    <citation type="submission" date="2023-10" db="EMBL/GenBank/DDBJ databases">
        <title>Rubellicoccus peritrichatus gen. nov., sp. nov., isolated from an algae of coral reef tank.</title>
        <authorList>
            <person name="Luo J."/>
        </authorList>
    </citation>
    <scope>NUCLEOTIDE SEQUENCE [LARGE SCALE GENOMIC DNA]</scope>
    <source>
        <strain evidence="2 3">CR14</strain>
    </source>
</reference>
<evidence type="ECO:0000313" key="3">
    <source>
        <dbReference type="Proteomes" id="UP001304300"/>
    </source>
</evidence>
<accession>A0AAQ3QQX8</accession>
<dbReference type="Pfam" id="PF00483">
    <property type="entry name" value="NTP_transferase"/>
    <property type="match status" value="1"/>
</dbReference>
<evidence type="ECO:0000313" key="2">
    <source>
        <dbReference type="EMBL" id="WOO40718.1"/>
    </source>
</evidence>
<keyword evidence="3" id="KW-1185">Reference proteome</keyword>
<dbReference type="EMBL" id="CP136920">
    <property type="protein sequence ID" value="WOO40718.1"/>
    <property type="molecule type" value="Genomic_DNA"/>
</dbReference>
<dbReference type="Gene3D" id="3.90.550.10">
    <property type="entry name" value="Spore Coat Polysaccharide Biosynthesis Protein SpsA, Chain A"/>
    <property type="match status" value="1"/>
</dbReference>
<name>A0AAQ3QQX8_9BACT</name>
<gene>
    <name evidence="2" type="ORF">RZN69_19015</name>
</gene>
<evidence type="ECO:0000259" key="1">
    <source>
        <dbReference type="Pfam" id="PF00483"/>
    </source>
</evidence>
<feature type="domain" description="Nucleotidyl transferase" evidence="1">
    <location>
        <begin position="6"/>
        <end position="166"/>
    </location>
</feature>
<sequence>MKPTLLVLAAGMGSRYGGLKQMDPMGPNGETMLDYSVYDAIRAGFDRVVFVIRRDFEADFKQQVGSRFAGKIDVDYAFQDLSDLPEGFSIPEGRTKPWGTAHAILAARNVVHAPFAAINADDFYGRDAYAQIAHYFESLETPEALHLCMVGYNLEKTLSDHGTVNRGVCSTENGLLINVEEYTEIGHSSEKGLTGKNLTGNEVAVSPDSSVSMNFWGFTPPIFEHLTEAFVAFLKERGSEMKSECYIPTVVDDLIKAGVAPCPVLETSSPWFGVTYPDDKPNVVASIEKLIEAEDYPQSLVCC</sequence>
<dbReference type="Proteomes" id="UP001304300">
    <property type="component" value="Chromosome"/>
</dbReference>
<dbReference type="InterPro" id="IPR005835">
    <property type="entry name" value="NTP_transferase_dom"/>
</dbReference>
<dbReference type="SUPFAM" id="SSF53448">
    <property type="entry name" value="Nucleotide-diphospho-sugar transferases"/>
    <property type="match status" value="1"/>
</dbReference>